<name>A0A2V1AD85_9ASCO</name>
<accession>A0A2V1AD85</accession>
<evidence type="ECO:0000313" key="9">
    <source>
        <dbReference type="Proteomes" id="UP000244406"/>
    </source>
</evidence>
<gene>
    <name evidence="8" type="ORF">CXQ87_005077</name>
</gene>
<dbReference type="RefSeq" id="XP_025335741.1">
    <property type="nucleotide sequence ID" value="XM_025483506.1"/>
</dbReference>
<comment type="caution">
    <text evidence="8">The sequence shown here is derived from an EMBL/GenBank/DDBJ whole genome shotgun (WGS) entry which is preliminary data.</text>
</comment>
<protein>
    <recommendedName>
        <fullName evidence="7">Large ribosomal subunit protein bL32m</fullName>
    </recommendedName>
</protein>
<dbReference type="PANTHER" id="PTHR21026">
    <property type="entry name" value="39S RIBOSOMAL PROTEIN L32, MITOCHONDRIAL"/>
    <property type="match status" value="1"/>
</dbReference>
<dbReference type="InterPro" id="IPR051991">
    <property type="entry name" value="Mitoribosomal_protein_bL32"/>
</dbReference>
<evidence type="ECO:0000256" key="3">
    <source>
        <dbReference type="ARBA" id="ARBA00022946"/>
    </source>
</evidence>
<dbReference type="Proteomes" id="UP000244406">
    <property type="component" value="Unassembled WGS sequence"/>
</dbReference>
<keyword evidence="6" id="KW-0687">Ribonucleoprotein</keyword>
<dbReference type="NCBIfam" id="TIGR01031">
    <property type="entry name" value="rpmF_bact"/>
    <property type="match status" value="1"/>
</dbReference>
<dbReference type="InterPro" id="IPR011332">
    <property type="entry name" value="Ribosomal_zn-bd"/>
</dbReference>
<sequence length="188" mass="22037">MSLCLRFGATSLVAPPTLGLVLPRLPSLRSLFPQKPQISIDPRLEELKRQIEEDGEAPFIIDNGMILRAAPKKRTSHRRRREKLYASGDKKIKPLENLVRCPACGHVKRSHFMCMHCFAEIKTFLKEKKKALFPEPKNPQQDLDPVDERLVYPARKLKRDELEIKKKDWVPQREEPLMYSKEHTRKRY</sequence>
<dbReference type="GeneID" id="37005075"/>
<comment type="similarity">
    <text evidence="2">Belongs to the bacterial ribosomal protein bL32 family.</text>
</comment>
<organism evidence="8 9">
    <name type="scientific">Candidozyma duobushaemuli</name>
    <dbReference type="NCBI Taxonomy" id="1231522"/>
    <lineage>
        <taxon>Eukaryota</taxon>
        <taxon>Fungi</taxon>
        <taxon>Dikarya</taxon>
        <taxon>Ascomycota</taxon>
        <taxon>Saccharomycotina</taxon>
        <taxon>Pichiomycetes</taxon>
        <taxon>Metschnikowiaceae</taxon>
        <taxon>Candidozyma</taxon>
    </lineage>
</organism>
<reference evidence="8 9" key="1">
    <citation type="submission" date="2017-12" db="EMBL/GenBank/DDBJ databases">
        <title>Genome Sequence of the Amphotericin B-resistant Candida duobushaemulonii strain, B09383.</title>
        <authorList>
            <person name="Chow N.A."/>
            <person name="Gade L."/>
            <person name="Batra D."/>
            <person name="Rowe L.A."/>
            <person name="Loparev V.N."/>
            <person name="Litvintseva A.P."/>
        </authorList>
    </citation>
    <scope>NUCLEOTIDE SEQUENCE [LARGE SCALE GENOMIC DNA]</scope>
    <source>
        <strain evidence="8 9">B09383</strain>
    </source>
</reference>
<evidence type="ECO:0000256" key="6">
    <source>
        <dbReference type="ARBA" id="ARBA00023274"/>
    </source>
</evidence>
<dbReference type="VEuPathDB" id="FungiDB:CXQ87_005077"/>
<dbReference type="PANTHER" id="PTHR21026:SF2">
    <property type="entry name" value="LARGE RIBOSOMAL SUBUNIT PROTEIN BL32M"/>
    <property type="match status" value="1"/>
</dbReference>
<proteinExistence type="inferred from homology"/>
<evidence type="ECO:0000313" key="8">
    <source>
        <dbReference type="EMBL" id="PVH14801.1"/>
    </source>
</evidence>
<comment type="subcellular location">
    <subcellularLocation>
        <location evidence="1">Mitochondrion</location>
    </subcellularLocation>
</comment>
<dbReference type="Pfam" id="PF01783">
    <property type="entry name" value="Ribosomal_L32p"/>
    <property type="match status" value="1"/>
</dbReference>
<keyword evidence="5" id="KW-0496">Mitochondrion</keyword>
<keyword evidence="3" id="KW-0809">Transit peptide</keyword>
<dbReference type="SUPFAM" id="SSF57829">
    <property type="entry name" value="Zn-binding ribosomal proteins"/>
    <property type="match status" value="1"/>
</dbReference>
<evidence type="ECO:0000256" key="1">
    <source>
        <dbReference type="ARBA" id="ARBA00004173"/>
    </source>
</evidence>
<evidence type="ECO:0000256" key="2">
    <source>
        <dbReference type="ARBA" id="ARBA00008560"/>
    </source>
</evidence>
<evidence type="ECO:0000256" key="4">
    <source>
        <dbReference type="ARBA" id="ARBA00022980"/>
    </source>
</evidence>
<dbReference type="GO" id="GO:0005762">
    <property type="term" value="C:mitochondrial large ribosomal subunit"/>
    <property type="evidence" value="ECO:0007669"/>
    <property type="project" value="TreeGrafter"/>
</dbReference>
<dbReference type="EMBL" id="PKFP01000002">
    <property type="protein sequence ID" value="PVH14801.1"/>
    <property type="molecule type" value="Genomic_DNA"/>
</dbReference>
<keyword evidence="4 8" id="KW-0689">Ribosomal protein</keyword>
<evidence type="ECO:0000256" key="7">
    <source>
        <dbReference type="ARBA" id="ARBA00039935"/>
    </source>
</evidence>
<dbReference type="GO" id="GO:0006412">
    <property type="term" value="P:translation"/>
    <property type="evidence" value="ECO:0007669"/>
    <property type="project" value="InterPro"/>
</dbReference>
<dbReference type="GO" id="GO:0003735">
    <property type="term" value="F:structural constituent of ribosome"/>
    <property type="evidence" value="ECO:0007669"/>
    <property type="project" value="InterPro"/>
</dbReference>
<keyword evidence="9" id="KW-1185">Reference proteome</keyword>
<dbReference type="InterPro" id="IPR002677">
    <property type="entry name" value="Ribosomal_bL32"/>
</dbReference>
<dbReference type="AlphaFoldDB" id="A0A2V1AD85"/>
<evidence type="ECO:0000256" key="5">
    <source>
        <dbReference type="ARBA" id="ARBA00023128"/>
    </source>
</evidence>